<protein>
    <submittedName>
        <fullName evidence="1">Uncharacterized protein</fullName>
    </submittedName>
</protein>
<proteinExistence type="predicted"/>
<comment type="caution">
    <text evidence="1">The sequence shown here is derived from an EMBL/GenBank/DDBJ whole genome shotgun (WGS) entry which is preliminary data.</text>
</comment>
<organism evidence="1 2">
    <name type="scientific">Ahrensia marina</name>
    <dbReference type="NCBI Taxonomy" id="1514904"/>
    <lineage>
        <taxon>Bacteria</taxon>
        <taxon>Pseudomonadati</taxon>
        <taxon>Pseudomonadota</taxon>
        <taxon>Alphaproteobacteria</taxon>
        <taxon>Hyphomicrobiales</taxon>
        <taxon>Ahrensiaceae</taxon>
        <taxon>Ahrensia</taxon>
    </lineage>
</organism>
<name>A0A0M9GL45_9HYPH</name>
<gene>
    <name evidence="1" type="ORF">SU32_16305</name>
</gene>
<dbReference type="OrthoDB" id="8454346at2"/>
<dbReference type="PATRIC" id="fig|1514904.3.peg.2669"/>
<dbReference type="RefSeq" id="WP_054000447.1">
    <property type="nucleotide sequence ID" value="NZ_JXMU01000036.1"/>
</dbReference>
<keyword evidence="2" id="KW-1185">Reference proteome</keyword>
<dbReference type="EMBL" id="JXMU01000036">
    <property type="protein sequence ID" value="KPA99965.1"/>
    <property type="molecule type" value="Genomic_DNA"/>
</dbReference>
<dbReference type="Proteomes" id="UP000038011">
    <property type="component" value="Unassembled WGS sequence"/>
</dbReference>
<evidence type="ECO:0000313" key="1">
    <source>
        <dbReference type="EMBL" id="KPA99965.1"/>
    </source>
</evidence>
<reference evidence="1 2" key="1">
    <citation type="submission" date="2015-01" db="EMBL/GenBank/DDBJ databases">
        <title>Ahrensia donghaiensis sp. nov., a novel dimethylsulphoniopropionate-cleavage bacterium isolated from seawater and emended descriptions of the genus Ahrensia and Ahrensia kielensis.</title>
        <authorList>
            <person name="Liu J."/>
        </authorList>
    </citation>
    <scope>NUCLEOTIDE SEQUENCE [LARGE SCALE GENOMIC DNA]</scope>
    <source>
        <strain evidence="1 2">LZD062</strain>
    </source>
</reference>
<sequence>MELNEILAGNIDQEKGVWFDIVDPFNGEPICIRFRVAGPDSETQRKARLALSDELAELADENGKVSAENREKARLNCLARCVLGFEIQEDGKPIPFNHANVVRVLKAGTWLQEQVDSAAGDRSLFQGDAA</sequence>
<dbReference type="STRING" id="1514904.SU32_16305"/>
<evidence type="ECO:0000313" key="2">
    <source>
        <dbReference type="Proteomes" id="UP000038011"/>
    </source>
</evidence>
<dbReference type="AlphaFoldDB" id="A0A0M9GL45"/>
<accession>A0A0M9GL45</accession>